<accession>G4QKF2</accession>
<keyword evidence="6" id="KW-1185">Reference proteome</keyword>
<dbReference type="PANTHER" id="PTHR43684">
    <property type="match status" value="1"/>
</dbReference>
<evidence type="ECO:0000256" key="3">
    <source>
        <dbReference type="ARBA" id="ARBA00023140"/>
    </source>
</evidence>
<dbReference type="Gene3D" id="1.10.12.10">
    <property type="entry name" value="Lyase 2-enoyl-coa Hydratase, Chain A, domain 2"/>
    <property type="match status" value="1"/>
</dbReference>
<dbReference type="InterPro" id="IPR051053">
    <property type="entry name" value="ECH/Chromodomain_protein"/>
</dbReference>
<protein>
    <submittedName>
        <fullName evidence="5">Enoyl-CoA hydratase</fullName>
    </submittedName>
</protein>
<organism evidence="5 6">
    <name type="scientific">Glaciecola nitratireducens (strain JCM 12485 / KCTC 12276 / FR1064)</name>
    <dbReference type="NCBI Taxonomy" id="1085623"/>
    <lineage>
        <taxon>Bacteria</taxon>
        <taxon>Pseudomonadati</taxon>
        <taxon>Pseudomonadota</taxon>
        <taxon>Gammaproteobacteria</taxon>
        <taxon>Alteromonadales</taxon>
        <taxon>Alteromonadaceae</taxon>
        <taxon>Brumicola</taxon>
    </lineage>
</organism>
<dbReference type="PANTHER" id="PTHR43684:SF1">
    <property type="entry name" value="ENOYL-COA DELTA ISOMERASE 2"/>
    <property type="match status" value="1"/>
</dbReference>
<dbReference type="Pfam" id="PF00378">
    <property type="entry name" value="ECH_1"/>
    <property type="match status" value="1"/>
</dbReference>
<name>G4QKF2_GLANF</name>
<evidence type="ECO:0000256" key="4">
    <source>
        <dbReference type="ARBA" id="ARBA00023235"/>
    </source>
</evidence>
<keyword evidence="3" id="KW-0576">Peroxisome</keyword>
<dbReference type="CDD" id="cd06558">
    <property type="entry name" value="crotonase-like"/>
    <property type="match status" value="1"/>
</dbReference>
<dbReference type="Gene3D" id="3.90.226.10">
    <property type="entry name" value="2-enoyl-CoA Hydratase, Chain A, domain 1"/>
    <property type="match status" value="1"/>
</dbReference>
<dbReference type="STRING" id="1085623.GNIT_1909"/>
<evidence type="ECO:0000256" key="1">
    <source>
        <dbReference type="ARBA" id="ARBA00004275"/>
    </source>
</evidence>
<dbReference type="KEGG" id="gni:GNIT_1909"/>
<evidence type="ECO:0000256" key="2">
    <source>
        <dbReference type="ARBA" id="ARBA00005254"/>
    </source>
</evidence>
<dbReference type="RefSeq" id="WP_014108892.1">
    <property type="nucleotide sequence ID" value="NC_016041.1"/>
</dbReference>
<dbReference type="InterPro" id="IPR001753">
    <property type="entry name" value="Enoyl-CoA_hydra/iso"/>
</dbReference>
<dbReference type="EMBL" id="CP003060">
    <property type="protein sequence ID" value="AEP30018.1"/>
    <property type="molecule type" value="Genomic_DNA"/>
</dbReference>
<dbReference type="eggNOG" id="COG1024">
    <property type="taxonomic scope" value="Bacteria"/>
</dbReference>
<dbReference type="Proteomes" id="UP000009282">
    <property type="component" value="Chromosome"/>
</dbReference>
<dbReference type="InterPro" id="IPR029045">
    <property type="entry name" value="ClpP/crotonase-like_dom_sf"/>
</dbReference>
<sequence>MINVSRNNAVLTIEIDRPEKKNALVPQMYIDIAEAIESASEEDINAVLIQGTKGCFTAGNDISDFMSKGNDQDINETFRFMMALVNCPVPVVAKVEGLAIGIGTTLLLHCDFVYCADSAKFAMPFINLGLVPEYASSYILPRIAGNLQAAELLLLGETFGAQKAYECGIVTSVHTDETLSEVVAQTLAKLVAKPKMALVQSKALLRNQSAEIEKHITAELAVFAQAMVSEPAKEAFSAFLEKRPVNRLIYK</sequence>
<proteinExistence type="inferred from homology"/>
<dbReference type="OrthoDB" id="9797151at2"/>
<dbReference type="AlphaFoldDB" id="G4QKF2"/>
<keyword evidence="4" id="KW-0413">Isomerase</keyword>
<reference evidence="5 6" key="1">
    <citation type="journal article" date="2011" name="J. Bacteriol.">
        <title>Complete genome sequence of seawater bacterium Glaciecola nitratireducens FR1064T.</title>
        <authorList>
            <person name="Bian F."/>
            <person name="Qin Q.L."/>
            <person name="Xie B.B."/>
            <person name="Shu Y.L."/>
            <person name="Zhang X.Y."/>
            <person name="Yu Y."/>
            <person name="Chen B."/>
            <person name="Chen X.L."/>
            <person name="Zhou B.C."/>
            <person name="Zhang Y.Z."/>
        </authorList>
    </citation>
    <scope>NUCLEOTIDE SEQUENCE [LARGE SCALE GENOMIC DNA]</scope>
    <source>
        <strain evidence="6">JCM 12485 / KCTC 12276 / FR1064</strain>
    </source>
</reference>
<dbReference type="GO" id="GO:0004165">
    <property type="term" value="F:delta(3)-delta(2)-enoyl-CoA isomerase activity"/>
    <property type="evidence" value="ECO:0007669"/>
    <property type="project" value="UniProtKB-ARBA"/>
</dbReference>
<dbReference type="InterPro" id="IPR014748">
    <property type="entry name" value="Enoyl-CoA_hydra_C"/>
</dbReference>
<comment type="subcellular location">
    <subcellularLocation>
        <location evidence="1">Peroxisome</location>
    </subcellularLocation>
</comment>
<dbReference type="HOGENOM" id="CLU_009834_7_2_6"/>
<evidence type="ECO:0000313" key="6">
    <source>
        <dbReference type="Proteomes" id="UP000009282"/>
    </source>
</evidence>
<gene>
    <name evidence="5" type="primary">paaG</name>
    <name evidence="5" type="ordered locus">GNIT_1909</name>
</gene>
<evidence type="ECO:0000313" key="5">
    <source>
        <dbReference type="EMBL" id="AEP30018.1"/>
    </source>
</evidence>
<comment type="similarity">
    <text evidence="2">Belongs to the enoyl-CoA hydratase/isomerase family.</text>
</comment>
<dbReference type="SUPFAM" id="SSF52096">
    <property type="entry name" value="ClpP/crotonase"/>
    <property type="match status" value="1"/>
</dbReference>